<dbReference type="EMBL" id="BAAATK010000004">
    <property type="protein sequence ID" value="GAA2424801.1"/>
    <property type="molecule type" value="Genomic_DNA"/>
</dbReference>
<evidence type="ECO:0000313" key="5">
    <source>
        <dbReference type="EMBL" id="GAA2424801.1"/>
    </source>
</evidence>
<comment type="similarity">
    <text evidence="4">Belongs to the group II decarboxylase family.</text>
</comment>
<proteinExistence type="inferred from homology"/>
<dbReference type="SUPFAM" id="SSF53383">
    <property type="entry name" value="PLP-dependent transferases"/>
    <property type="match status" value="1"/>
</dbReference>
<comment type="cofactor">
    <cofactor evidence="1 4">
        <name>pyridoxal 5'-phosphate</name>
        <dbReference type="ChEBI" id="CHEBI:597326"/>
    </cofactor>
</comment>
<name>A0ABN3J8P0_9ACTN</name>
<keyword evidence="5" id="KW-0032">Aminotransferase</keyword>
<dbReference type="InterPro" id="IPR050477">
    <property type="entry name" value="GrpII_AminoAcid_Decarb"/>
</dbReference>
<dbReference type="InterPro" id="IPR015421">
    <property type="entry name" value="PyrdxlP-dep_Trfase_major"/>
</dbReference>
<comment type="caution">
    <text evidence="5">The sequence shown here is derived from an EMBL/GenBank/DDBJ whole genome shotgun (WGS) entry which is preliminary data.</text>
</comment>
<dbReference type="Gene3D" id="3.90.1150.170">
    <property type="match status" value="2"/>
</dbReference>
<dbReference type="InterPro" id="IPR002129">
    <property type="entry name" value="PyrdxlP-dep_de-COase"/>
</dbReference>
<dbReference type="Gene3D" id="3.40.640.10">
    <property type="entry name" value="Type I PLP-dependent aspartate aminotransferase-like (Major domain)"/>
    <property type="match status" value="1"/>
</dbReference>
<evidence type="ECO:0000313" key="6">
    <source>
        <dbReference type="Proteomes" id="UP001500460"/>
    </source>
</evidence>
<evidence type="ECO:0000256" key="4">
    <source>
        <dbReference type="RuleBase" id="RU000382"/>
    </source>
</evidence>
<protein>
    <submittedName>
        <fullName evidence="5">Aspartate aminotransferase family protein</fullName>
    </submittedName>
</protein>
<dbReference type="Proteomes" id="UP001500460">
    <property type="component" value="Unassembled WGS sequence"/>
</dbReference>
<dbReference type="PANTHER" id="PTHR42735">
    <property type="match status" value="1"/>
</dbReference>
<reference evidence="5 6" key="1">
    <citation type="journal article" date="2019" name="Int. J. Syst. Evol. Microbiol.">
        <title>The Global Catalogue of Microorganisms (GCM) 10K type strain sequencing project: providing services to taxonomists for standard genome sequencing and annotation.</title>
        <authorList>
            <consortium name="The Broad Institute Genomics Platform"/>
            <consortium name="The Broad Institute Genome Sequencing Center for Infectious Disease"/>
            <person name="Wu L."/>
            <person name="Ma J."/>
        </authorList>
    </citation>
    <scope>NUCLEOTIDE SEQUENCE [LARGE SCALE GENOMIC DNA]</scope>
    <source>
        <strain evidence="5 6">JCM 6922</strain>
    </source>
</reference>
<organism evidence="5 6">
    <name type="scientific">Streptomyces glaucus</name>
    <dbReference type="NCBI Taxonomy" id="284029"/>
    <lineage>
        <taxon>Bacteria</taxon>
        <taxon>Bacillati</taxon>
        <taxon>Actinomycetota</taxon>
        <taxon>Actinomycetes</taxon>
        <taxon>Kitasatosporales</taxon>
        <taxon>Streptomycetaceae</taxon>
        <taxon>Streptomyces</taxon>
    </lineage>
</organism>
<dbReference type="PANTHER" id="PTHR42735:SF6">
    <property type="entry name" value="SPHINGOSINE-1-PHOSPHATE LYASE 1"/>
    <property type="match status" value="1"/>
</dbReference>
<evidence type="ECO:0000256" key="1">
    <source>
        <dbReference type="ARBA" id="ARBA00001933"/>
    </source>
</evidence>
<evidence type="ECO:0000256" key="3">
    <source>
        <dbReference type="ARBA" id="ARBA00023239"/>
    </source>
</evidence>
<keyword evidence="5" id="KW-0808">Transferase</keyword>
<keyword evidence="6" id="KW-1185">Reference proteome</keyword>
<accession>A0ABN3J8P0</accession>
<keyword evidence="2 4" id="KW-0663">Pyridoxal phosphate</keyword>
<evidence type="ECO:0000256" key="2">
    <source>
        <dbReference type="ARBA" id="ARBA00022898"/>
    </source>
</evidence>
<dbReference type="Pfam" id="PF00282">
    <property type="entry name" value="Pyridoxal_deC"/>
    <property type="match status" value="1"/>
</dbReference>
<dbReference type="InterPro" id="IPR015424">
    <property type="entry name" value="PyrdxlP-dep_Trfase"/>
</dbReference>
<sequence length="409" mass="43752">MNFDSDFLPDESGLTRAVHTLLRELHNPGVPHVAPDMTADLPDELPQDGIGGHAALDALSATAFEKASRLDHPGFFAHMDPPTPWHAWAAAMWAAATNQNLLHPDTAPAARALEERVMRWMASAYGMDGGHFVPGSTIANLTALWAARELTDATQVIASSAAHLSVAKAAHVLGMDYLQVPVDDRQNLREDLLPDDLSRSVLVLTAGTVATGAVDTLTAGRGAAWRHVDAAWAGALRFSSRAEVLEGMDLADSVGISLHKWFFQPKGSAMVLFARAAEAHRVISFGGGYLAAPNIGLLGSRGASVLPLAVTLLAWGTRGITQRIDACLTTADSLADLVAAEPRLTLWRPPRTGVVNWRPTDHDAEAVHGRLDAAWVSTADIDGQRWFRSVAANPHADPRTVVRHVLDAL</sequence>
<dbReference type="GO" id="GO:0008483">
    <property type="term" value="F:transaminase activity"/>
    <property type="evidence" value="ECO:0007669"/>
    <property type="project" value="UniProtKB-KW"/>
</dbReference>
<gene>
    <name evidence="5" type="ORF">GCM10010421_09230</name>
</gene>
<keyword evidence="3 4" id="KW-0456">Lyase</keyword>